<evidence type="ECO:0000313" key="2">
    <source>
        <dbReference type="Proteomes" id="UP000198583"/>
    </source>
</evidence>
<protein>
    <submittedName>
        <fullName evidence="1">Uncharacterized protein</fullName>
    </submittedName>
</protein>
<sequence length="71" mass="8238">SNNEQARTQFNQALPLYQHIQDRYSAAITHAWLARVTDNERHVEHLSQMDRLATELALPGFHESLRAIAER</sequence>
<evidence type="ECO:0000313" key="1">
    <source>
        <dbReference type="EMBL" id="SFR10617.1"/>
    </source>
</evidence>
<dbReference type="EMBL" id="FOYL01000003">
    <property type="protein sequence ID" value="SFR10617.1"/>
    <property type="molecule type" value="Genomic_DNA"/>
</dbReference>
<gene>
    <name evidence="1" type="ORF">SAMN04488564_103435</name>
</gene>
<dbReference type="Proteomes" id="UP000198583">
    <property type="component" value="Unassembled WGS sequence"/>
</dbReference>
<accession>A0A1I6DZ00</accession>
<dbReference type="AlphaFoldDB" id="A0A1I6DZ00"/>
<organism evidence="1 2">
    <name type="scientific">Lentzea waywayandensis</name>
    <dbReference type="NCBI Taxonomy" id="84724"/>
    <lineage>
        <taxon>Bacteria</taxon>
        <taxon>Bacillati</taxon>
        <taxon>Actinomycetota</taxon>
        <taxon>Actinomycetes</taxon>
        <taxon>Pseudonocardiales</taxon>
        <taxon>Pseudonocardiaceae</taxon>
        <taxon>Lentzea</taxon>
    </lineage>
</organism>
<keyword evidence="2" id="KW-1185">Reference proteome</keyword>
<reference evidence="2" key="1">
    <citation type="submission" date="2016-10" db="EMBL/GenBank/DDBJ databases">
        <authorList>
            <person name="Varghese N."/>
            <person name="Submissions S."/>
        </authorList>
    </citation>
    <scope>NUCLEOTIDE SEQUENCE [LARGE SCALE GENOMIC DNA]</scope>
    <source>
        <strain evidence="2">DSM 44232</strain>
    </source>
</reference>
<name>A0A1I6DZ00_9PSEU</name>
<dbReference type="RefSeq" id="WP_218164458.1">
    <property type="nucleotide sequence ID" value="NZ_FOYL01000003.1"/>
</dbReference>
<feature type="non-terminal residue" evidence="1">
    <location>
        <position position="1"/>
    </location>
</feature>
<proteinExistence type="predicted"/>